<gene>
    <name evidence="4" type="ORF">G9U51_07335</name>
</gene>
<dbReference type="AlphaFoldDB" id="A0A967E8T7"/>
<dbReference type="Pfam" id="PF02720">
    <property type="entry name" value="DUF222"/>
    <property type="match status" value="1"/>
</dbReference>
<organism evidence="4 5">
    <name type="scientific">Metallococcus carri</name>
    <dbReference type="NCBI Taxonomy" id="1656884"/>
    <lineage>
        <taxon>Bacteria</taxon>
        <taxon>Bacillati</taxon>
        <taxon>Actinomycetota</taxon>
        <taxon>Actinomycetes</taxon>
        <taxon>Micrococcales</taxon>
        <taxon>Dermacoccaceae</taxon>
        <taxon>Metallococcus</taxon>
    </lineage>
</organism>
<reference evidence="4" key="1">
    <citation type="submission" date="2020-03" db="EMBL/GenBank/DDBJ databases">
        <title>Draft sequencing of Calidifontibacter sp. DB0510.</title>
        <authorList>
            <person name="Kim D.-U."/>
        </authorList>
    </citation>
    <scope>NUCLEOTIDE SEQUENCE</scope>
    <source>
        <strain evidence="4">DB0510</strain>
    </source>
</reference>
<comment type="caution">
    <text evidence="4">The sequence shown here is derived from an EMBL/GenBank/DDBJ whole genome shotgun (WGS) entry which is preliminary data.</text>
</comment>
<feature type="compositionally biased region" description="Low complexity" evidence="2">
    <location>
        <begin position="95"/>
        <end position="105"/>
    </location>
</feature>
<dbReference type="Proteomes" id="UP000744769">
    <property type="component" value="Unassembled WGS sequence"/>
</dbReference>
<evidence type="ECO:0000256" key="2">
    <source>
        <dbReference type="SAM" id="MobiDB-lite"/>
    </source>
</evidence>
<dbReference type="InterPro" id="IPR003615">
    <property type="entry name" value="HNH_nuc"/>
</dbReference>
<feature type="region of interest" description="Disordered" evidence="2">
    <location>
        <begin position="95"/>
        <end position="142"/>
    </location>
</feature>
<keyword evidence="5" id="KW-1185">Reference proteome</keyword>
<accession>A0A967E8T7</accession>
<name>A0A967E8T7_9MICO</name>
<dbReference type="InterPro" id="IPR002711">
    <property type="entry name" value="HNH"/>
</dbReference>
<sequence>MSFTQHTRLPDEPLRPSPVPVVPAAPGRAAGLADQTRRFVETLGEWSGALHQLGDDALSDVAVDLLAVLQRSEAVLVDLAREAIDRGVVQRSTAASPTAWLAAASQGDPSRPSSDAGPLQPAAPVGDDGPADAADAADGWRSPGIEPAHARRICEVADATRAPGNEIVARAVRSGAASVSVAQVCLREAPQALAVLPDADRAEVLGWYLALGSGASRSTLKALTRRIIARFDPDRLDADEARLDPVERLRWSDLPNGMSRLEADLTSAHAAQLKQAIDAFSAPRPTEDPQGSGTTAPDDRTPGKRRLDALMLLACHGAAALDRDRPRLGALARLVVTVDLATLIGELGYASSGCCPACGAAEPATRVPGAGSTPYGDIIDAGTVRRLACDAEIVPVVLGGVSEPLDVGRMQRLFTPAQRVALGERDQGCSFPGCDRPPPWCEAHHLRPWTAGGRSTLDNGALLCERHHTVVHRDRLLGAVVAGRVVWDLTPGRMPLSQHAAAADPAA</sequence>
<evidence type="ECO:0000259" key="3">
    <source>
        <dbReference type="SMART" id="SM00507"/>
    </source>
</evidence>
<dbReference type="CDD" id="cd00085">
    <property type="entry name" value="HNHc"/>
    <property type="match status" value="1"/>
</dbReference>
<dbReference type="GO" id="GO:0008270">
    <property type="term" value="F:zinc ion binding"/>
    <property type="evidence" value="ECO:0007669"/>
    <property type="project" value="InterPro"/>
</dbReference>
<proteinExistence type="inferred from homology"/>
<dbReference type="GO" id="GO:0004519">
    <property type="term" value="F:endonuclease activity"/>
    <property type="evidence" value="ECO:0007669"/>
    <property type="project" value="InterPro"/>
</dbReference>
<comment type="similarity">
    <text evidence="1">Belongs to the Rv1128c/1148c/1588c/1702c/1945/3466 family.</text>
</comment>
<dbReference type="InterPro" id="IPR003870">
    <property type="entry name" value="DUF222"/>
</dbReference>
<dbReference type="EMBL" id="JAAOIV010000004">
    <property type="protein sequence ID" value="NHN55592.1"/>
    <property type="molecule type" value="Genomic_DNA"/>
</dbReference>
<feature type="domain" description="HNH nuclease" evidence="3">
    <location>
        <begin position="417"/>
        <end position="469"/>
    </location>
</feature>
<feature type="region of interest" description="Disordered" evidence="2">
    <location>
        <begin position="281"/>
        <end position="303"/>
    </location>
</feature>
<feature type="compositionally biased region" description="Low complexity" evidence="2">
    <location>
        <begin position="122"/>
        <end position="139"/>
    </location>
</feature>
<evidence type="ECO:0000313" key="5">
    <source>
        <dbReference type="Proteomes" id="UP000744769"/>
    </source>
</evidence>
<evidence type="ECO:0000256" key="1">
    <source>
        <dbReference type="ARBA" id="ARBA00023450"/>
    </source>
</evidence>
<feature type="region of interest" description="Disordered" evidence="2">
    <location>
        <begin position="1"/>
        <end position="28"/>
    </location>
</feature>
<dbReference type="Pfam" id="PF01844">
    <property type="entry name" value="HNH"/>
    <property type="match status" value="1"/>
</dbReference>
<protein>
    <submittedName>
        <fullName evidence="4">DUF222 domain-containing protein</fullName>
    </submittedName>
</protein>
<dbReference type="SMART" id="SM00507">
    <property type="entry name" value="HNHc"/>
    <property type="match status" value="1"/>
</dbReference>
<dbReference type="GO" id="GO:0003676">
    <property type="term" value="F:nucleic acid binding"/>
    <property type="evidence" value="ECO:0007669"/>
    <property type="project" value="InterPro"/>
</dbReference>
<evidence type="ECO:0000313" key="4">
    <source>
        <dbReference type="EMBL" id="NHN55592.1"/>
    </source>
</evidence>
<dbReference type="RefSeq" id="WP_166195400.1">
    <property type="nucleotide sequence ID" value="NZ_JAAOIV010000004.1"/>
</dbReference>